<dbReference type="PANTHER" id="PTHR13182">
    <property type="entry name" value="ZINC FINGER PROTEIN 622"/>
    <property type="match status" value="1"/>
</dbReference>
<dbReference type="InterPro" id="IPR041661">
    <property type="entry name" value="ZN622/Rei1/Reh1_Znf-C2H2"/>
</dbReference>
<feature type="non-terminal residue" evidence="3">
    <location>
        <position position="1"/>
    </location>
</feature>
<dbReference type="InterPro" id="IPR036236">
    <property type="entry name" value="Znf_C2H2_sf"/>
</dbReference>
<evidence type="ECO:0000313" key="4">
    <source>
        <dbReference type="Proteomes" id="UP001642720"/>
    </source>
</evidence>
<dbReference type="GeneID" id="300582280"/>
<feature type="coiled-coil region" evidence="1">
    <location>
        <begin position="315"/>
        <end position="346"/>
    </location>
</feature>
<feature type="domain" description="ZN622/Rei1/Reh1 zinc finger C2H2-type" evidence="2">
    <location>
        <begin position="130"/>
        <end position="220"/>
    </location>
</feature>
<dbReference type="InterPro" id="IPR040025">
    <property type="entry name" value="Znf622/Rei1/Reh1"/>
</dbReference>
<keyword evidence="4" id="KW-1185">Reference proteome</keyword>
<dbReference type="PANTHER" id="PTHR13182:SF8">
    <property type="entry name" value="CYTOPLASMIC 60S SUBUNIT BIOGENESIS FACTOR ZNF622"/>
    <property type="match status" value="1"/>
</dbReference>
<dbReference type="Proteomes" id="UP001642720">
    <property type="component" value="Unassembled WGS sequence"/>
</dbReference>
<name>A0ABY2GPR2_9HYPO</name>
<evidence type="ECO:0000256" key="1">
    <source>
        <dbReference type="SAM" id="Coils"/>
    </source>
</evidence>
<sequence>TLSKTSCLLAIYSNNFHIGVKATEPVTISLTGAPIQQVTATMEGRFPSFCRLCNIPLAGANEWRQHAKSDSHVYNLRARIAEPGTVVLSLVSSSGRVAVEIECDSYHDDKINKDDSELSDNMKSEFDPAQCLFCGARNGTFNDNLAHMSKEHSFTIPYQDCLLVEPEPLVGYLHLVVYGYGECILCATRRNTVEGIQHHMMAKGHCRFNVASDITDFYDLPVQEFQAAGELLRLPSGKLIGHRAASTGRNFLRRGRSFGESRHLESTTSLPAIPPHRSELILPDDNNVMEASRTQLSRLSRGDQQSLSHLSDHELQSLLARSARHLNQLKREEKDAQLKLETAGNTTLTGHFRMDTSKRFRGPWG</sequence>
<dbReference type="Pfam" id="PF12756">
    <property type="entry name" value="zf-C2H2_2"/>
    <property type="match status" value="1"/>
</dbReference>
<accession>A0ABY2GPR2</accession>
<comment type="caution">
    <text evidence="3">The sequence shown here is derived from an EMBL/GenBank/DDBJ whole genome shotgun (WGS) entry which is preliminary data.</text>
</comment>
<keyword evidence="1" id="KW-0175">Coiled coil</keyword>
<dbReference type="EMBL" id="PPTA01000033">
    <property type="protein sequence ID" value="TFA97463.1"/>
    <property type="molecule type" value="Genomic_DNA"/>
</dbReference>
<dbReference type="RefSeq" id="XP_073553665.1">
    <property type="nucleotide sequence ID" value="XM_073707830.1"/>
</dbReference>
<reference evidence="3 4" key="1">
    <citation type="submission" date="2018-01" db="EMBL/GenBank/DDBJ databases">
        <title>Genome characterization of the sugarcane-associated fungus Trichoderma ghanense CCMA-1212 and their application in lignocelulose bioconversion.</title>
        <authorList>
            <person name="Steindorff A.S."/>
            <person name="Mendes T.D."/>
            <person name="Vilela E.S.D."/>
            <person name="Rodrigues D.S."/>
            <person name="Formighieri E.F."/>
            <person name="Melo I.S."/>
            <person name="Favaro L.C.L."/>
        </authorList>
    </citation>
    <scope>NUCLEOTIDE SEQUENCE [LARGE SCALE GENOMIC DNA]</scope>
    <source>
        <strain evidence="3 4">CCMA-1212</strain>
    </source>
</reference>
<organism evidence="3 4">
    <name type="scientific">Trichoderma ghanense</name>
    <dbReference type="NCBI Taxonomy" id="65468"/>
    <lineage>
        <taxon>Eukaryota</taxon>
        <taxon>Fungi</taxon>
        <taxon>Dikarya</taxon>
        <taxon>Ascomycota</taxon>
        <taxon>Pezizomycotina</taxon>
        <taxon>Sordariomycetes</taxon>
        <taxon>Hypocreomycetidae</taxon>
        <taxon>Hypocreales</taxon>
        <taxon>Hypocreaceae</taxon>
        <taxon>Trichoderma</taxon>
    </lineage>
</organism>
<evidence type="ECO:0000259" key="2">
    <source>
        <dbReference type="Pfam" id="PF12756"/>
    </source>
</evidence>
<gene>
    <name evidence="3" type="ORF">CCMA1212_010802</name>
</gene>
<protein>
    <recommendedName>
        <fullName evidence="2">ZN622/Rei1/Reh1 zinc finger C2H2-type domain-containing protein</fullName>
    </recommendedName>
</protein>
<proteinExistence type="predicted"/>
<dbReference type="SUPFAM" id="SSF57667">
    <property type="entry name" value="beta-beta-alpha zinc fingers"/>
    <property type="match status" value="1"/>
</dbReference>
<evidence type="ECO:0000313" key="3">
    <source>
        <dbReference type="EMBL" id="TFA97463.1"/>
    </source>
</evidence>